<comment type="cofactor">
    <cofactor evidence="2">
        <name>Zn(2+)</name>
        <dbReference type="ChEBI" id="CHEBI:29105"/>
    </cofactor>
    <text evidence="2">Binds 1 zinc ion per subunit.</text>
</comment>
<keyword evidence="2" id="KW-0862">Zinc</keyword>
<comment type="catalytic activity">
    <reaction evidence="1">
        <text>Release of a C-terminal amino acid with broad specificity, except for -Pro.</text>
        <dbReference type="EC" id="3.4.17.19"/>
    </reaction>
</comment>
<dbReference type="PROSITE" id="PS52034">
    <property type="entry name" value="PEPTIDASE_M32"/>
    <property type="match status" value="1"/>
</dbReference>
<feature type="binding site" evidence="2">
    <location>
        <position position="264"/>
    </location>
    <ligand>
        <name>Zn(2+)</name>
        <dbReference type="ChEBI" id="CHEBI:29105"/>
        <note>catalytic</note>
    </ligand>
</feature>
<dbReference type="PANTHER" id="PTHR34217:SF1">
    <property type="entry name" value="CARBOXYPEPTIDASE 1"/>
    <property type="match status" value="1"/>
</dbReference>
<dbReference type="KEGG" id="cau:Caur_1894"/>
<proteinExistence type="inferred from homology"/>
<dbReference type="GO" id="GO:0046872">
    <property type="term" value="F:metal ion binding"/>
    <property type="evidence" value="ECO:0007669"/>
    <property type="project" value="UniProtKB-KW"/>
</dbReference>
<feature type="binding site" evidence="2">
    <location>
        <position position="294"/>
    </location>
    <ligand>
        <name>Zn(2+)</name>
        <dbReference type="ChEBI" id="CHEBI:29105"/>
        <note>catalytic</note>
    </ligand>
</feature>
<keyword evidence="1 4" id="KW-0121">Carboxypeptidase</keyword>
<comment type="function">
    <text evidence="1">Broad specificity carboxypetidase that releases amino acids sequentially from the C-terminus, including neutral, aromatic, polar and basic residues.</text>
</comment>
<dbReference type="eggNOG" id="COG2317">
    <property type="taxonomic scope" value="Bacteria"/>
</dbReference>
<dbReference type="EC" id="3.4.17.19" evidence="1"/>
<evidence type="ECO:0000256" key="3">
    <source>
        <dbReference type="PIRSR" id="PIRSR006615-2"/>
    </source>
</evidence>
<evidence type="ECO:0000256" key="1">
    <source>
        <dbReference type="PIRNR" id="PIRNR006615"/>
    </source>
</evidence>
<dbReference type="PRINTS" id="PR00998">
    <property type="entry name" value="CRBOXYPTASET"/>
</dbReference>
<keyword evidence="1" id="KW-0482">Metalloprotease</keyword>
<feature type="binding site" evidence="2">
    <location>
        <position position="268"/>
    </location>
    <ligand>
        <name>Zn(2+)</name>
        <dbReference type="ChEBI" id="CHEBI:29105"/>
        <note>catalytic</note>
    </ligand>
</feature>
<evidence type="ECO:0000313" key="5">
    <source>
        <dbReference type="Proteomes" id="UP000002008"/>
    </source>
</evidence>
<reference evidence="5" key="1">
    <citation type="journal article" date="2011" name="BMC Genomics">
        <title>Complete genome sequence of the filamentous anoxygenic phototrophic bacterium Chloroflexus aurantiacus.</title>
        <authorList>
            <person name="Tang K.H."/>
            <person name="Barry K."/>
            <person name="Chertkov O."/>
            <person name="Dalin E."/>
            <person name="Han C.S."/>
            <person name="Hauser L.J."/>
            <person name="Honchak B.M."/>
            <person name="Karbach L.E."/>
            <person name="Land M.L."/>
            <person name="Lapidus A."/>
            <person name="Larimer F.W."/>
            <person name="Mikhailova N."/>
            <person name="Pitluck S."/>
            <person name="Pierson B.K."/>
            <person name="Blankenship R.E."/>
        </authorList>
    </citation>
    <scope>NUCLEOTIDE SEQUENCE [LARGE SCALE GENOMIC DNA]</scope>
    <source>
        <strain evidence="5">ATCC 29366 / DSM 635 / J-10-fl</strain>
    </source>
</reference>
<evidence type="ECO:0000313" key="4">
    <source>
        <dbReference type="EMBL" id="ABY35109.1"/>
    </source>
</evidence>
<keyword evidence="1 4" id="KW-0378">Hydrolase</keyword>
<dbReference type="AlphaFoldDB" id="A9WDV0"/>
<dbReference type="HOGENOM" id="CLU_032916_1_1_0"/>
<dbReference type="Gene3D" id="1.10.1370.30">
    <property type="match status" value="1"/>
</dbReference>
<dbReference type="EMBL" id="CP000909">
    <property type="protein sequence ID" value="ABY35109.1"/>
    <property type="molecule type" value="Genomic_DNA"/>
</dbReference>
<dbReference type="InParanoid" id="A9WDV0"/>
<dbReference type="PIRSF" id="PIRSF006615">
    <property type="entry name" value="Zn_crbxpep_Taq"/>
    <property type="match status" value="1"/>
</dbReference>
<dbReference type="EnsemblBacteria" id="ABY35109">
    <property type="protein sequence ID" value="ABY35109"/>
    <property type="gene ID" value="Caur_1894"/>
</dbReference>
<evidence type="ECO:0000256" key="2">
    <source>
        <dbReference type="PIRSR" id="PIRSR006615-1"/>
    </source>
</evidence>
<dbReference type="PATRIC" id="fig|324602.8.peg.2163"/>
<feature type="active site" description="Proton donor/acceptor" evidence="3">
    <location>
        <position position="265"/>
    </location>
</feature>
<keyword evidence="1" id="KW-0645">Protease</keyword>
<dbReference type="CDD" id="cd06460">
    <property type="entry name" value="M32_Taq"/>
    <property type="match status" value="1"/>
</dbReference>
<accession>A9WDV0</accession>
<dbReference type="Pfam" id="PF02074">
    <property type="entry name" value="Peptidase_M32"/>
    <property type="match status" value="1"/>
</dbReference>
<dbReference type="PANTHER" id="PTHR34217">
    <property type="entry name" value="METAL-DEPENDENT CARBOXYPEPTIDASE"/>
    <property type="match status" value="1"/>
</dbReference>
<sequence>METRLQELRARLQEIDDLNSAAAVLGWDQSTYMPPGGAAARARQLATLSRLAHMKSTDPELGRLLAELMPYAEQLPYEHPDAALIRVAQRNYERMTRLPTDLVSEIAAHTAASYHAWTQARPANDFATMLPYLERTLELSRRVADCFPGYEHPADPLIDFSDYGMRASVIRDLFARLRAGLTPIIRAIVAQPPIDDSCLRQYYPRNDQLAFGEQIIRRFGYDFERGRQDLTHHPFATKFSVGDVRITTRINEHDLGDGLFSTLHESGHAMYEQGIEPAFEATPLCNGVSAGVHESQSRLWENLIGRSRPFWEHFYPELQQTFPQQLGNVPLDTFYRAINRVQPSLIRTDADEVTYNLHVMIRFDLELALLEGTLKLRDLPDAWNARYAEDLGVTVPDYRDGVLQDVHWFGGLIGGAFQGYTLGNILSAQFLAAARAAHPAIDDEIGRGEFATLHGWLRENIYRHGSVFTPTELIERAAGGPMQIEPYLTYLRTKYSAIYGIDLSS</sequence>
<dbReference type="SUPFAM" id="SSF55486">
    <property type="entry name" value="Metalloproteases ('zincins'), catalytic domain"/>
    <property type="match status" value="1"/>
</dbReference>
<organism evidence="4 5">
    <name type="scientific">Chloroflexus aurantiacus (strain ATCC 29366 / DSM 635 / J-10-fl)</name>
    <dbReference type="NCBI Taxonomy" id="324602"/>
    <lineage>
        <taxon>Bacteria</taxon>
        <taxon>Bacillati</taxon>
        <taxon>Chloroflexota</taxon>
        <taxon>Chloroflexia</taxon>
        <taxon>Chloroflexales</taxon>
        <taxon>Chloroflexineae</taxon>
        <taxon>Chloroflexaceae</taxon>
        <taxon>Chloroflexus</taxon>
    </lineage>
</organism>
<keyword evidence="5" id="KW-1185">Reference proteome</keyword>
<gene>
    <name evidence="4" type="ordered locus">Caur_1894</name>
</gene>
<dbReference type="GO" id="GO:0004181">
    <property type="term" value="F:metallocarboxypeptidase activity"/>
    <property type="evidence" value="ECO:0000318"/>
    <property type="project" value="GO_Central"/>
</dbReference>
<protein>
    <recommendedName>
        <fullName evidence="1">Metal-dependent carboxypeptidase</fullName>
        <ecNumber evidence="1">3.4.17.19</ecNumber>
    </recommendedName>
</protein>
<dbReference type="InterPro" id="IPR001333">
    <property type="entry name" value="Peptidase_M32_Taq"/>
</dbReference>
<dbReference type="Proteomes" id="UP000002008">
    <property type="component" value="Chromosome"/>
</dbReference>
<dbReference type="GO" id="GO:0006508">
    <property type="term" value="P:proteolysis"/>
    <property type="evidence" value="ECO:0000318"/>
    <property type="project" value="GO_Central"/>
</dbReference>
<comment type="similarity">
    <text evidence="1">Belongs to the peptidase M32 family.</text>
</comment>
<dbReference type="STRING" id="324602.Caur_1894"/>
<dbReference type="RefSeq" id="WP_012257763.1">
    <property type="nucleotide sequence ID" value="NC_010175.1"/>
</dbReference>
<name>A9WDV0_CHLAA</name>
<dbReference type="FunCoup" id="A9WDV0">
    <property type="interactions" value="2"/>
</dbReference>
<keyword evidence="1 2" id="KW-0479">Metal-binding</keyword>